<evidence type="ECO:0008006" key="3">
    <source>
        <dbReference type="Google" id="ProtNLM"/>
    </source>
</evidence>
<dbReference type="Proteomes" id="UP001238163">
    <property type="component" value="Unassembled WGS sequence"/>
</dbReference>
<accession>A0AAE3VJ76</accession>
<organism evidence="1 2">
    <name type="scientific">Oligosphaera ethanolica</name>
    <dbReference type="NCBI Taxonomy" id="760260"/>
    <lineage>
        <taxon>Bacteria</taxon>
        <taxon>Pseudomonadati</taxon>
        <taxon>Lentisphaerota</taxon>
        <taxon>Oligosphaeria</taxon>
        <taxon>Oligosphaerales</taxon>
        <taxon>Oligosphaeraceae</taxon>
        <taxon>Oligosphaera</taxon>
    </lineage>
</organism>
<dbReference type="SUPFAM" id="SSF48208">
    <property type="entry name" value="Six-hairpin glycosidases"/>
    <property type="match status" value="1"/>
</dbReference>
<dbReference type="GO" id="GO:0005975">
    <property type="term" value="P:carbohydrate metabolic process"/>
    <property type="evidence" value="ECO:0007669"/>
    <property type="project" value="InterPro"/>
</dbReference>
<reference evidence="1" key="1">
    <citation type="submission" date="2023-07" db="EMBL/GenBank/DDBJ databases">
        <title>Genomic Encyclopedia of Type Strains, Phase IV (KMG-IV): sequencing the most valuable type-strain genomes for metagenomic binning, comparative biology and taxonomic classification.</title>
        <authorList>
            <person name="Goeker M."/>
        </authorList>
    </citation>
    <scope>NUCLEOTIDE SEQUENCE</scope>
    <source>
        <strain evidence="1">DSM 24202</strain>
    </source>
</reference>
<dbReference type="InterPro" id="IPR008928">
    <property type="entry name" value="6-hairpin_glycosidase_sf"/>
</dbReference>
<name>A0AAE3VJ76_9BACT</name>
<sequence>MTNRLPGSYIAVGNIPNGATAYHTEQLSHLFGFCEGAMKFNNRVFIYGERLIRVNLHWIRDYVLTVKGFRYTEKDLRTFPDLLLEKQHAKGFFYEIIAPVSDMHSGRPWVKDGVTTRISSPECCYYEEGMAFGLCRLELEADIEYLMVEGVHMIWQATGDDQWLAQAMPKLEKGLDYICSDPLRWDSHYQLAKRPRTLDTWDFLDNMRSSHDRAIHPDDPMGIFHGDNTGLFNARLIMAKLHRYLGNTAAAKRHEELAAALRERVMTHLWNGDFFRHFLAIDPVDYGVDEARQMSLSNAYALNRNILTFAEKKRVIAAYRAMRDKYHGEYDDFRNLEPPYPIFHGRKAGQYVNGAIAPFVAGQLALGAFETGEESYGVDILKRMARKISGDGKVAFLYDWDGKDIGGGPRCWCGAELMHAECAGLAGVVDNGKLFANVTLSPRFAAAREPRACVRLEYACSGKAVEYDFAADYQARTLSVQLLSDHHHAKLRLYLPDSATATAVSRNGQPAAWHDEQVGQSHYACVDTLAAGDTVTVQY</sequence>
<gene>
    <name evidence="1" type="ORF">J3R75_003502</name>
</gene>
<comment type="caution">
    <text evidence="1">The sequence shown here is derived from an EMBL/GenBank/DDBJ whole genome shotgun (WGS) entry which is preliminary data.</text>
</comment>
<protein>
    <recommendedName>
        <fullName evidence="3">Alpha-L-rhamnosidase six-hairpin glycosidase domain-containing protein</fullName>
    </recommendedName>
</protein>
<proteinExistence type="predicted"/>
<evidence type="ECO:0000313" key="2">
    <source>
        <dbReference type="Proteomes" id="UP001238163"/>
    </source>
</evidence>
<evidence type="ECO:0000313" key="1">
    <source>
        <dbReference type="EMBL" id="MDQ0291395.1"/>
    </source>
</evidence>
<dbReference type="Gene3D" id="1.50.10.10">
    <property type="match status" value="1"/>
</dbReference>
<keyword evidence="2" id="KW-1185">Reference proteome</keyword>
<dbReference type="EMBL" id="JAUSVL010000001">
    <property type="protein sequence ID" value="MDQ0291395.1"/>
    <property type="molecule type" value="Genomic_DNA"/>
</dbReference>
<dbReference type="AlphaFoldDB" id="A0AAE3VJ76"/>
<dbReference type="InterPro" id="IPR012341">
    <property type="entry name" value="6hp_glycosidase-like_sf"/>
</dbReference>
<dbReference type="RefSeq" id="WP_307264128.1">
    <property type="nucleotide sequence ID" value="NZ_JAUSVL010000001.1"/>
</dbReference>